<feature type="compositionally biased region" description="Basic and acidic residues" evidence="1">
    <location>
        <begin position="75"/>
        <end position="95"/>
    </location>
</feature>
<feature type="region of interest" description="Disordered" evidence="1">
    <location>
        <begin position="18"/>
        <end position="228"/>
    </location>
</feature>
<feature type="compositionally biased region" description="Basic and acidic residues" evidence="1">
    <location>
        <begin position="144"/>
        <end position="156"/>
    </location>
</feature>
<feature type="compositionally biased region" description="Polar residues" evidence="1">
    <location>
        <begin position="54"/>
        <end position="69"/>
    </location>
</feature>
<sequence length="564" mass="63284">MHIGKAIEDILYRREIITPPEKKNSEGKNIKDTKHTGTNTHRWQNLADGPKTKNLPTTNKLAETSQTEVPGTDTIPKHTQGELVVRKGREHDRPAPYKRRGTDKRGRDNATPNETEISLQTQPASPLAERHETDTQASPTPGENEIHIDAEPHQDSESPINAENTQEPATTNTENRADIEEITMDDHETYIRMSDTEFGATKAKHRDDNPHLKVVDERPTPTLNSKGEAPFQRVQGGVFPVHNIARYRIWEGVDKAQRKQVESWDPSKTIIIIMALGGQHLFNSRHNETGTDVKLSLSGISDKIHYVAPVSEGNGKGAKYAPPMVAFLRCEDSDTRDTILQEPFIAVNNCTAYWPTTLLEEKRSWTLAHFEMSSITDTEEMMAELRGAIRERMHTNNEIVLHLDRMTQPLTGPLEKRIDHIALSIDAVYRNDGECATMAVYMDPGFGSEAEQLKLREMLRQEEYIAGAIRYKPSVDMYDGSIKGCVICKLDDHPSRMCPFTAAKWWGPPDQLSRLPPDHPLASKASKRNDRNNHRGGGVHRGGSSRSRGGGNLPNRGRGRGRHT</sequence>
<feature type="compositionally biased region" description="Basic and acidic residues" evidence="1">
    <location>
        <begin position="205"/>
        <end position="219"/>
    </location>
</feature>
<gene>
    <name evidence="2" type="ORF">MYCIT1_LOCUS7349</name>
</gene>
<proteinExistence type="predicted"/>
<evidence type="ECO:0000256" key="1">
    <source>
        <dbReference type="SAM" id="MobiDB-lite"/>
    </source>
</evidence>
<comment type="caution">
    <text evidence="2">The sequence shown here is derived from an EMBL/GenBank/DDBJ whole genome shotgun (WGS) entry which is preliminary data.</text>
</comment>
<dbReference type="AlphaFoldDB" id="A0AAD2JWN4"/>
<evidence type="ECO:0000313" key="2">
    <source>
        <dbReference type="EMBL" id="CAK5265945.1"/>
    </source>
</evidence>
<dbReference type="Proteomes" id="UP001295794">
    <property type="component" value="Unassembled WGS sequence"/>
</dbReference>
<protein>
    <submittedName>
        <fullName evidence="2">Uncharacterized protein</fullName>
    </submittedName>
</protein>
<feature type="region of interest" description="Disordered" evidence="1">
    <location>
        <begin position="509"/>
        <end position="564"/>
    </location>
</feature>
<dbReference type="EMBL" id="CAVNYO010000104">
    <property type="protein sequence ID" value="CAK5265945.1"/>
    <property type="molecule type" value="Genomic_DNA"/>
</dbReference>
<accession>A0AAD2JWN4</accession>
<name>A0AAD2JWN4_9AGAR</name>
<evidence type="ECO:0000313" key="3">
    <source>
        <dbReference type="Proteomes" id="UP001295794"/>
    </source>
</evidence>
<feature type="compositionally biased region" description="Polar residues" evidence="1">
    <location>
        <begin position="157"/>
        <end position="174"/>
    </location>
</feature>
<feature type="compositionally biased region" description="Polar residues" evidence="1">
    <location>
        <begin position="110"/>
        <end position="124"/>
    </location>
</feature>
<organism evidence="2 3">
    <name type="scientific">Mycena citricolor</name>
    <dbReference type="NCBI Taxonomy" id="2018698"/>
    <lineage>
        <taxon>Eukaryota</taxon>
        <taxon>Fungi</taxon>
        <taxon>Dikarya</taxon>
        <taxon>Basidiomycota</taxon>
        <taxon>Agaricomycotina</taxon>
        <taxon>Agaricomycetes</taxon>
        <taxon>Agaricomycetidae</taxon>
        <taxon>Agaricales</taxon>
        <taxon>Marasmiineae</taxon>
        <taxon>Mycenaceae</taxon>
        <taxon>Mycena</taxon>
    </lineage>
</organism>
<keyword evidence="3" id="KW-1185">Reference proteome</keyword>
<feature type="compositionally biased region" description="Basic and acidic residues" evidence="1">
    <location>
        <begin position="18"/>
        <end position="35"/>
    </location>
</feature>
<feature type="compositionally biased region" description="Basic and acidic residues" evidence="1">
    <location>
        <begin position="175"/>
        <end position="190"/>
    </location>
</feature>
<reference evidence="2" key="1">
    <citation type="submission" date="2023-11" db="EMBL/GenBank/DDBJ databases">
        <authorList>
            <person name="De Vega J J."/>
            <person name="De Vega J J."/>
        </authorList>
    </citation>
    <scope>NUCLEOTIDE SEQUENCE</scope>
</reference>